<dbReference type="InterPro" id="IPR026906">
    <property type="entry name" value="LRR_5"/>
</dbReference>
<dbReference type="RefSeq" id="XP_001329823.1">
    <property type="nucleotide sequence ID" value="XM_001329788.1"/>
</dbReference>
<accession>A2DPE4</accession>
<dbReference type="Proteomes" id="UP000001542">
    <property type="component" value="Unassembled WGS sequence"/>
</dbReference>
<dbReference type="VEuPathDB" id="TrichDB:TVAGG3_0680940"/>
<reference evidence="1" key="2">
    <citation type="journal article" date="2007" name="Science">
        <title>Draft genome sequence of the sexually transmitted pathogen Trichomonas vaginalis.</title>
        <authorList>
            <person name="Carlton J.M."/>
            <person name="Hirt R.P."/>
            <person name="Silva J.C."/>
            <person name="Delcher A.L."/>
            <person name="Schatz M."/>
            <person name="Zhao Q."/>
            <person name="Wortman J.R."/>
            <person name="Bidwell S.L."/>
            <person name="Alsmark U.C.M."/>
            <person name="Besteiro S."/>
            <person name="Sicheritz-Ponten T."/>
            <person name="Noel C.J."/>
            <person name="Dacks J.B."/>
            <person name="Foster P.G."/>
            <person name="Simillion C."/>
            <person name="Van de Peer Y."/>
            <person name="Miranda-Saavedra D."/>
            <person name="Barton G.J."/>
            <person name="Westrop G.D."/>
            <person name="Mueller S."/>
            <person name="Dessi D."/>
            <person name="Fiori P.L."/>
            <person name="Ren Q."/>
            <person name="Paulsen I."/>
            <person name="Zhang H."/>
            <person name="Bastida-Corcuera F.D."/>
            <person name="Simoes-Barbosa A."/>
            <person name="Brown M.T."/>
            <person name="Hayes R.D."/>
            <person name="Mukherjee M."/>
            <person name="Okumura C.Y."/>
            <person name="Schneider R."/>
            <person name="Smith A.J."/>
            <person name="Vanacova S."/>
            <person name="Villalvazo M."/>
            <person name="Haas B.J."/>
            <person name="Pertea M."/>
            <person name="Feldblyum T.V."/>
            <person name="Utterback T.R."/>
            <person name="Shu C.L."/>
            <person name="Osoegawa K."/>
            <person name="de Jong P.J."/>
            <person name="Hrdy I."/>
            <person name="Horvathova L."/>
            <person name="Zubacova Z."/>
            <person name="Dolezal P."/>
            <person name="Malik S.B."/>
            <person name="Logsdon J.M. Jr."/>
            <person name="Henze K."/>
            <person name="Gupta A."/>
            <person name="Wang C.C."/>
            <person name="Dunne R.L."/>
            <person name="Upcroft J.A."/>
            <person name="Upcroft P."/>
            <person name="White O."/>
            <person name="Salzberg S.L."/>
            <person name="Tang P."/>
            <person name="Chiu C.-H."/>
            <person name="Lee Y.-S."/>
            <person name="Embley T.M."/>
            <person name="Coombs G.H."/>
            <person name="Mottram J.C."/>
            <person name="Tachezy J."/>
            <person name="Fraser-Liggett C.M."/>
            <person name="Johnson P.J."/>
        </authorList>
    </citation>
    <scope>NUCLEOTIDE SEQUENCE [LARGE SCALE GENOMIC DNA]</scope>
    <source>
        <strain evidence="1">G3</strain>
    </source>
</reference>
<dbReference type="InParanoid" id="A2DPE4"/>
<protein>
    <submittedName>
        <fullName evidence="1">Surface antigen BspA-like</fullName>
    </submittedName>
</protein>
<dbReference type="Gene3D" id="3.80.10.10">
    <property type="entry name" value="Ribonuclease Inhibitor"/>
    <property type="match status" value="5"/>
</dbReference>
<dbReference type="SMR" id="A2DPE4"/>
<dbReference type="PANTHER" id="PTHR45661:SF3">
    <property type="entry name" value="IG-LIKE DOMAIN-CONTAINING PROTEIN"/>
    <property type="match status" value="1"/>
</dbReference>
<sequence>MLRSTVFCSLLSKYPFLNSEIVDSGNTVTVDSSDDFQGNKLQDYMKQHPKVDTLIIKADSFSKIHYLQVSTVKIQSSATELPDYFLQQNLFIKTVELPETITKFGTECFAGSSLQKITIPGTMTDLGTETFLHCYSLTELSIKGQIIPESFALECYNLTKVTITGDSISIGDRAFAYCYSLTSFDFSKVTSIGNSSFKYTGLQTISLPASVVVIGNSAFMYSKLQSFSIAGSGVSIGESAFLGTQITSAKITNKPELGSNIFSQCVALETIETDATEIPEGFASYCTSLKTVTAASATEIGDRAFYNCKVLESISLKDDDTEIGDQAFEYWEKFVFSFNSHEYQIGTYAFAYCTKITVPSLNKATSVSGFAFIGCDSIDTLTINWKLNSVGIFMGCKGLESVTYGYVPDDEETSVPNIPSYTFCNCSSLDTFTDNSGVRKINEYAFASTAIKEIVIKNATASDNAFAGSKIEKITFKGAENDNMDIFTNCKKLKSITFSSFATKDNVKMELYDLKLDEILVENGNADLSISNDLLLYDKTDLLYVTPQLSESELTLPEAITSIEKYCLTANRKLKKLTLSHKLEDTIQFERSHSVKEIEVSLEYNESNILKINNFEELKTLKISSKFTEVVRAAFQNNYKLQEVQLPDTVTTIENEAFMNCYKLKTINLDKVVEYGSQAFEFTALESFDFSKMESQTIPSGLLMFCYKLKEVKGASNITTISSGAFAHCTKLKTFDFPILTTIMANAFWNCTSIKEFNFKIVLEIYPSAFAQCTSLKSVEITHPITFITYQSMEYMSSVFSLCESLKSADLSGLNFIPNGLFPGCSKLNDVTFSSHLISIGEGAFLQCGFKELTIPDSVVMIGDGAFGSNDKLKKVTIGKGTPNFDDGWFAPATQSIKVVIPSSVKSIVKSAFNYMDNVKIEFSSENDYNFY</sequence>
<dbReference type="InterPro" id="IPR053139">
    <property type="entry name" value="Surface_bspA-like"/>
</dbReference>
<dbReference type="InterPro" id="IPR032675">
    <property type="entry name" value="LRR_dom_sf"/>
</dbReference>
<proteinExistence type="predicted"/>
<dbReference type="AlphaFoldDB" id="A2DPE4"/>
<dbReference type="KEGG" id="tva:4775706"/>
<dbReference type="eggNOG" id="ENOG502SA9M">
    <property type="taxonomic scope" value="Eukaryota"/>
</dbReference>
<dbReference type="VEuPathDB" id="TrichDB:TVAG_170000"/>
<gene>
    <name evidence="1" type="ORF">TVAG_170000</name>
</gene>
<dbReference type="SUPFAM" id="SSF52058">
    <property type="entry name" value="L domain-like"/>
    <property type="match status" value="3"/>
</dbReference>
<evidence type="ECO:0000313" key="2">
    <source>
        <dbReference type="Proteomes" id="UP000001542"/>
    </source>
</evidence>
<organism evidence="1 2">
    <name type="scientific">Trichomonas vaginalis (strain ATCC PRA-98 / G3)</name>
    <dbReference type="NCBI Taxonomy" id="412133"/>
    <lineage>
        <taxon>Eukaryota</taxon>
        <taxon>Metamonada</taxon>
        <taxon>Parabasalia</taxon>
        <taxon>Trichomonadida</taxon>
        <taxon>Trichomonadidae</taxon>
        <taxon>Trichomonas</taxon>
    </lineage>
</organism>
<evidence type="ECO:0000313" key="1">
    <source>
        <dbReference type="EMBL" id="EAY17688.1"/>
    </source>
</evidence>
<reference evidence="1" key="1">
    <citation type="submission" date="2006-10" db="EMBL/GenBank/DDBJ databases">
        <authorList>
            <person name="Amadeo P."/>
            <person name="Zhao Q."/>
            <person name="Wortman J."/>
            <person name="Fraser-Liggett C."/>
            <person name="Carlton J."/>
        </authorList>
    </citation>
    <scope>NUCLEOTIDE SEQUENCE</scope>
    <source>
        <strain evidence="1">G3</strain>
    </source>
</reference>
<dbReference type="Pfam" id="PF13306">
    <property type="entry name" value="LRR_5"/>
    <property type="match status" value="6"/>
</dbReference>
<dbReference type="PANTHER" id="PTHR45661">
    <property type="entry name" value="SURFACE ANTIGEN"/>
    <property type="match status" value="1"/>
</dbReference>
<keyword evidence="2" id="KW-1185">Reference proteome</keyword>
<dbReference type="EMBL" id="DS113227">
    <property type="protein sequence ID" value="EAY17688.1"/>
    <property type="molecule type" value="Genomic_DNA"/>
</dbReference>
<name>A2DPE4_TRIV3</name>